<protein>
    <recommendedName>
        <fullName evidence="4">NADH-ubiquinone oxidoreductase B15 subunit</fullName>
    </recommendedName>
</protein>
<dbReference type="EMBL" id="JADGJW010001765">
    <property type="protein sequence ID" value="KAJ3201216.1"/>
    <property type="molecule type" value="Genomic_DNA"/>
</dbReference>
<keyword evidence="1" id="KW-0812">Transmembrane</keyword>
<keyword evidence="3" id="KW-1185">Reference proteome</keyword>
<proteinExistence type="predicted"/>
<dbReference type="Proteomes" id="UP001211065">
    <property type="component" value="Unassembled WGS sequence"/>
</dbReference>
<evidence type="ECO:0008006" key="4">
    <source>
        <dbReference type="Google" id="ProtNLM"/>
    </source>
</evidence>
<keyword evidence="1" id="KW-1133">Transmembrane helix</keyword>
<sequence length="96" mass="11383">MFFLRKYSSGKSKYPALLIDPAIEKWYHMKENTHAYFKFNRRTITYSVMLTLVVPGLIFLGCYKWHHALDFTGLGRGESPLVAEQRKRRLLERSEQ</sequence>
<reference evidence="2" key="1">
    <citation type="submission" date="2020-05" db="EMBL/GenBank/DDBJ databases">
        <title>Phylogenomic resolution of chytrid fungi.</title>
        <authorList>
            <person name="Stajich J.E."/>
            <person name="Amses K."/>
            <person name="Simmons R."/>
            <person name="Seto K."/>
            <person name="Myers J."/>
            <person name="Bonds A."/>
            <person name="Quandt C.A."/>
            <person name="Barry K."/>
            <person name="Liu P."/>
            <person name="Grigoriev I."/>
            <person name="Longcore J.E."/>
            <person name="James T.Y."/>
        </authorList>
    </citation>
    <scope>NUCLEOTIDE SEQUENCE</scope>
    <source>
        <strain evidence="2">JEL0476</strain>
    </source>
</reference>
<feature type="transmembrane region" description="Helical" evidence="1">
    <location>
        <begin position="44"/>
        <end position="66"/>
    </location>
</feature>
<evidence type="ECO:0000313" key="3">
    <source>
        <dbReference type="Proteomes" id="UP001211065"/>
    </source>
</evidence>
<gene>
    <name evidence="2" type="ORF">HK099_002331</name>
</gene>
<evidence type="ECO:0000313" key="2">
    <source>
        <dbReference type="EMBL" id="KAJ3201216.1"/>
    </source>
</evidence>
<keyword evidence="1" id="KW-0472">Membrane</keyword>
<name>A0AAD5TTE5_9FUNG</name>
<accession>A0AAD5TTE5</accession>
<evidence type="ECO:0000256" key="1">
    <source>
        <dbReference type="SAM" id="Phobius"/>
    </source>
</evidence>
<dbReference type="AlphaFoldDB" id="A0AAD5TTE5"/>
<comment type="caution">
    <text evidence="2">The sequence shown here is derived from an EMBL/GenBank/DDBJ whole genome shotgun (WGS) entry which is preliminary data.</text>
</comment>
<organism evidence="2 3">
    <name type="scientific">Clydaea vesicula</name>
    <dbReference type="NCBI Taxonomy" id="447962"/>
    <lineage>
        <taxon>Eukaryota</taxon>
        <taxon>Fungi</taxon>
        <taxon>Fungi incertae sedis</taxon>
        <taxon>Chytridiomycota</taxon>
        <taxon>Chytridiomycota incertae sedis</taxon>
        <taxon>Chytridiomycetes</taxon>
        <taxon>Lobulomycetales</taxon>
        <taxon>Lobulomycetaceae</taxon>
        <taxon>Clydaea</taxon>
    </lineage>
</organism>